<protein>
    <submittedName>
        <fullName evidence="1">Uncharacterized protein</fullName>
    </submittedName>
</protein>
<evidence type="ECO:0000313" key="2">
    <source>
        <dbReference type="Proteomes" id="UP000270094"/>
    </source>
</evidence>
<sequence>MRISDALRSFGILMKISRIITQPFTRSLEQGAATTVYCAASPEVSQVSGKYWEECWDDERDLSVQLARDEELQDALWEKTNQLLDKYEASRKPVSNSPDTAN</sequence>
<name>A0A3P7J1I1_STRVU</name>
<reference evidence="1 2" key="1">
    <citation type="submission" date="2018-11" db="EMBL/GenBank/DDBJ databases">
        <authorList>
            <consortium name="Pathogen Informatics"/>
        </authorList>
    </citation>
    <scope>NUCLEOTIDE SEQUENCE [LARGE SCALE GENOMIC DNA]</scope>
</reference>
<dbReference type="Proteomes" id="UP000270094">
    <property type="component" value="Unassembled WGS sequence"/>
</dbReference>
<dbReference type="OrthoDB" id="9989144at2759"/>
<evidence type="ECO:0000313" key="1">
    <source>
        <dbReference type="EMBL" id="VDM73479.1"/>
    </source>
</evidence>
<dbReference type="EMBL" id="UYYB01030924">
    <property type="protein sequence ID" value="VDM73479.1"/>
    <property type="molecule type" value="Genomic_DNA"/>
</dbReference>
<proteinExistence type="predicted"/>
<accession>A0A3P7J1I1</accession>
<organism evidence="1 2">
    <name type="scientific">Strongylus vulgaris</name>
    <name type="common">Blood worm</name>
    <dbReference type="NCBI Taxonomy" id="40348"/>
    <lineage>
        <taxon>Eukaryota</taxon>
        <taxon>Metazoa</taxon>
        <taxon>Ecdysozoa</taxon>
        <taxon>Nematoda</taxon>
        <taxon>Chromadorea</taxon>
        <taxon>Rhabditida</taxon>
        <taxon>Rhabditina</taxon>
        <taxon>Rhabditomorpha</taxon>
        <taxon>Strongyloidea</taxon>
        <taxon>Strongylidae</taxon>
        <taxon>Strongylus</taxon>
    </lineage>
</organism>
<gene>
    <name evidence="1" type="ORF">SVUK_LOCUS8477</name>
</gene>
<dbReference type="AlphaFoldDB" id="A0A3P7J1I1"/>
<dbReference type="Gene3D" id="3.40.50.720">
    <property type="entry name" value="NAD(P)-binding Rossmann-like Domain"/>
    <property type="match status" value="1"/>
</dbReference>
<keyword evidence="2" id="KW-1185">Reference proteome</keyword>